<dbReference type="InterPro" id="IPR006164">
    <property type="entry name" value="DNA_bd_Ku70/Ku80"/>
</dbReference>
<keyword evidence="8 19" id="KW-0227">DNA damage</keyword>
<evidence type="ECO:0000313" key="22">
    <source>
        <dbReference type="Proteomes" id="UP000664203"/>
    </source>
</evidence>
<dbReference type="CDD" id="cd00873">
    <property type="entry name" value="KU80"/>
    <property type="match status" value="1"/>
</dbReference>
<dbReference type="InterPro" id="IPR036494">
    <property type="entry name" value="Ku_C_sf"/>
</dbReference>
<keyword evidence="9 19" id="KW-0378">Hydrolase</keyword>
<keyword evidence="7 19" id="KW-0547">Nucleotide-binding</keyword>
<keyword evidence="6" id="KW-0158">Chromosome</keyword>
<comment type="similarity">
    <text evidence="3 19">Belongs to the ku80 family.</text>
</comment>
<evidence type="ECO:0000256" key="9">
    <source>
        <dbReference type="ARBA" id="ARBA00022801"/>
    </source>
</evidence>
<evidence type="ECO:0000256" key="4">
    <source>
        <dbReference type="ARBA" id="ARBA00012551"/>
    </source>
</evidence>
<dbReference type="InterPro" id="IPR024193">
    <property type="entry name" value="Ku80"/>
</dbReference>
<dbReference type="SUPFAM" id="SSF53300">
    <property type="entry name" value="vWA-like"/>
    <property type="match status" value="1"/>
</dbReference>
<dbReference type="GO" id="GO:0006303">
    <property type="term" value="P:double-strand break repair via nonhomologous end joining"/>
    <property type="evidence" value="ECO:0007669"/>
    <property type="project" value="InterPro"/>
</dbReference>
<evidence type="ECO:0000256" key="5">
    <source>
        <dbReference type="ARBA" id="ARBA00021792"/>
    </source>
</evidence>
<keyword evidence="12" id="KW-0779">Telomere</keyword>
<keyword evidence="11 19" id="KW-0067">ATP-binding</keyword>
<dbReference type="SMART" id="SM00559">
    <property type="entry name" value="Ku78"/>
    <property type="match status" value="1"/>
</dbReference>
<dbReference type="EMBL" id="CAJPDR010000155">
    <property type="protein sequence ID" value="CAF9922442.1"/>
    <property type="molecule type" value="Genomic_DNA"/>
</dbReference>
<dbReference type="FunFam" id="3.40.50.410:FF:000073">
    <property type="entry name" value="ATP-dependent DNA helicase II subunit 2"/>
    <property type="match status" value="1"/>
</dbReference>
<evidence type="ECO:0000256" key="17">
    <source>
        <dbReference type="ARBA" id="ARBA00024890"/>
    </source>
</evidence>
<gene>
    <name evidence="21" type="primary">KU80</name>
    <name evidence="21" type="ORF">ALECFALPRED_002087</name>
</gene>
<evidence type="ECO:0000256" key="8">
    <source>
        <dbReference type="ARBA" id="ARBA00022763"/>
    </source>
</evidence>
<dbReference type="Gene3D" id="1.25.40.240">
    <property type="entry name" value="Ku, C-terminal domain"/>
    <property type="match status" value="1"/>
</dbReference>
<dbReference type="PROSITE" id="PS50234">
    <property type="entry name" value="VWFA"/>
    <property type="match status" value="1"/>
</dbReference>
<dbReference type="GO" id="GO:0006310">
    <property type="term" value="P:DNA recombination"/>
    <property type="evidence" value="ECO:0007669"/>
    <property type="project" value="UniProtKB-KW"/>
</dbReference>
<evidence type="ECO:0000256" key="11">
    <source>
        <dbReference type="ARBA" id="ARBA00022840"/>
    </source>
</evidence>
<dbReference type="FunFam" id="2.40.290.10:FF:000008">
    <property type="entry name" value="ATP-dependent DNA helicase II subunit 2"/>
    <property type="match status" value="1"/>
</dbReference>
<evidence type="ECO:0000256" key="3">
    <source>
        <dbReference type="ARBA" id="ARBA00007726"/>
    </source>
</evidence>
<dbReference type="PIRSF" id="PIRSF016570">
    <property type="entry name" value="Ku80"/>
    <property type="match status" value="1"/>
</dbReference>
<dbReference type="InterPro" id="IPR016194">
    <property type="entry name" value="SPOC-like_C_dom_sf"/>
</dbReference>
<dbReference type="GO" id="GO:0000723">
    <property type="term" value="P:telomere maintenance"/>
    <property type="evidence" value="ECO:0007669"/>
    <property type="project" value="InterPro"/>
</dbReference>
<dbReference type="GO" id="GO:0003678">
    <property type="term" value="F:DNA helicase activity"/>
    <property type="evidence" value="ECO:0007669"/>
    <property type="project" value="UniProtKB-EC"/>
</dbReference>
<proteinExistence type="inferred from homology"/>
<feature type="domain" description="VWFA" evidence="20">
    <location>
        <begin position="6"/>
        <end position="165"/>
    </location>
</feature>
<keyword evidence="10 19" id="KW-0347">Helicase</keyword>
<evidence type="ECO:0000256" key="18">
    <source>
        <dbReference type="ARBA" id="ARBA00047995"/>
    </source>
</evidence>
<dbReference type="Pfam" id="PF08785">
    <property type="entry name" value="Ku_PK_bind"/>
    <property type="match status" value="1"/>
</dbReference>
<evidence type="ECO:0000256" key="6">
    <source>
        <dbReference type="ARBA" id="ARBA00022454"/>
    </source>
</evidence>
<dbReference type="SUPFAM" id="SSF101420">
    <property type="entry name" value="C-terminal domain of Ku80"/>
    <property type="match status" value="1"/>
</dbReference>
<accession>A0A8H3FGQ7</accession>
<dbReference type="GO" id="GO:0003684">
    <property type="term" value="F:damaged DNA binding"/>
    <property type="evidence" value="ECO:0007669"/>
    <property type="project" value="InterPro"/>
</dbReference>
<dbReference type="PANTHER" id="PTHR12604:SF4">
    <property type="entry name" value="X-RAY REPAIR CROSS-COMPLEMENTING PROTEIN 5"/>
    <property type="match status" value="1"/>
</dbReference>
<dbReference type="GO" id="GO:0042162">
    <property type="term" value="F:telomeric DNA binding"/>
    <property type="evidence" value="ECO:0007669"/>
    <property type="project" value="InterPro"/>
</dbReference>
<dbReference type="EC" id="3.6.4.12" evidence="4 19"/>
<reference evidence="21" key="1">
    <citation type="submission" date="2021-03" db="EMBL/GenBank/DDBJ databases">
        <authorList>
            <person name="Tagirdzhanova G."/>
        </authorList>
    </citation>
    <scope>NUCLEOTIDE SEQUENCE</scope>
</reference>
<evidence type="ECO:0000256" key="7">
    <source>
        <dbReference type="ARBA" id="ARBA00022741"/>
    </source>
</evidence>
<sequence>MADKEATVYIVDMGTSMGEKSNARKESDLDWAMTYVWEKITSTIATDRKTAQLGVIGLRTDRTENELDSEDSFQNISVLQEISQLLLPGLKELRQKVKVSDTTDGDAISAIVIAIQMITKHCKKLKYKRKIVLVTDGRGSMDADDISQITEKIKSDEMELVVIGVDFDDPDYGFKEEDKDPEKAINEATLRALVEDCDGIFGTMQQAIEELGTPRLKTTRPVPSYKGQLTLGDPGQFDSALCIDVERYPRVMVRRPLAASQYVQRSDLSLGHFSTQSSATIMPDVDGAEPGSAQPDGSSLASVRNARTYQVIDEEAPGGKRDVSRDDLAKGYEYGRTAVHISESDLNVTKLETQPGLEIIGFIPWSTFERYMTMSVSCVVIAQKTNSKAIMALSSLIHALFELESYAVARLVTKADKGPLITLLAPSIEVDYECLLDVQLPYAEDVRSYKFPPLDRVITVSGKEIREHRNLPSDALSTAMSDYVDGMDLSDLGKDDEGNPAEYMNMNDTYSPVLHRIDQAVRWRAVHPTGPVPPPYDILTRYSNPPEELVAGAKKKLEKLIAAANVKKVPPKVQSRKRNRNEIKPLSGLDVGALLGNSKSKKIKITRENPIPDFKQALDTADSLEATRDAVRQLSTIIEGQIRDSFGDIAYGRAVEELGVMRSEMIDLEEPEAYNEFVRSLKGKLLGEELGGDRRDMWYEIRKNKLGLIEKKSSDESRVDEEEAKAFLSSRS</sequence>
<keyword evidence="14 19" id="KW-0233">DNA recombination</keyword>
<dbReference type="Gene3D" id="1.10.1600.10">
    <property type="match status" value="1"/>
</dbReference>
<keyword evidence="15 19" id="KW-0234">DNA repair</keyword>
<keyword evidence="16 19" id="KW-0539">Nucleus</keyword>
<keyword evidence="22" id="KW-1185">Reference proteome</keyword>
<dbReference type="Proteomes" id="UP000664203">
    <property type="component" value="Unassembled WGS sequence"/>
</dbReference>
<dbReference type="InterPro" id="IPR002035">
    <property type="entry name" value="VWF_A"/>
</dbReference>
<keyword evidence="13 19" id="KW-0238">DNA-binding</keyword>
<dbReference type="GO" id="GO:0043564">
    <property type="term" value="C:Ku70:Ku80 complex"/>
    <property type="evidence" value="ECO:0007669"/>
    <property type="project" value="InterPro"/>
</dbReference>
<protein>
    <recommendedName>
        <fullName evidence="5 19">ATP-dependent DNA helicase II subunit 2</fullName>
        <ecNumber evidence="4 19">3.6.4.12</ecNumber>
    </recommendedName>
</protein>
<dbReference type="Gene3D" id="2.40.290.10">
    <property type="match status" value="1"/>
</dbReference>
<dbReference type="AlphaFoldDB" id="A0A8H3FGQ7"/>
<dbReference type="GO" id="GO:0005524">
    <property type="term" value="F:ATP binding"/>
    <property type="evidence" value="ECO:0007669"/>
    <property type="project" value="UniProtKB-UniRule"/>
</dbReference>
<evidence type="ECO:0000256" key="2">
    <source>
        <dbReference type="ARBA" id="ARBA00004574"/>
    </source>
</evidence>
<comment type="function">
    <text evidence="17">Single-stranded DNA-dependent ATP-dependent helicase. Involved in non-homologous end joining (NHEJ) DNA double strand break repair. DNA-binding is sequence-independent but has a high affinity to nicks in double-stranded DNA and to the ends of duplex DNA. Binds to naturally occurring chromosomal ends, and therefore provides chromosomal end protection. Required also for telomere recombination to repair telomeric ends in the absence of telomerase. KU70, of the KU70/KU80 heterodimer, binds to the stem loop of TLC1, the RNA component of telomerase. Involved in telomere maintenance. Interacts with telomeric repeats and subtelomeric sequences thereby controlling telomere length and protecting against subtelomeric rearrangement. Maintains telomeric chromatin, which is involved in silencing the expression of genes located at the telomere. Required for mating-type switching.</text>
</comment>
<evidence type="ECO:0000256" key="1">
    <source>
        <dbReference type="ARBA" id="ARBA00004123"/>
    </source>
</evidence>
<evidence type="ECO:0000256" key="15">
    <source>
        <dbReference type="ARBA" id="ARBA00023204"/>
    </source>
</evidence>
<evidence type="ECO:0000259" key="20">
    <source>
        <dbReference type="PROSITE" id="PS50234"/>
    </source>
</evidence>
<evidence type="ECO:0000256" key="13">
    <source>
        <dbReference type="ARBA" id="ARBA00023125"/>
    </source>
</evidence>
<dbReference type="GO" id="GO:0003690">
    <property type="term" value="F:double-stranded DNA binding"/>
    <property type="evidence" value="ECO:0007669"/>
    <property type="project" value="TreeGrafter"/>
</dbReference>
<dbReference type="Pfam" id="PF02735">
    <property type="entry name" value="Ku"/>
    <property type="match status" value="1"/>
</dbReference>
<dbReference type="FunFam" id="1.10.1600.10:FF:000002">
    <property type="entry name" value="X-ray repair cross-complementing protein 5"/>
    <property type="match status" value="1"/>
</dbReference>
<comment type="subcellular location">
    <subcellularLocation>
        <location evidence="2">Chromosome</location>
        <location evidence="2">Telomere</location>
    </subcellularLocation>
    <subcellularLocation>
        <location evidence="1 19">Nucleus</location>
    </subcellularLocation>
</comment>
<evidence type="ECO:0000256" key="19">
    <source>
        <dbReference type="PIRNR" id="PIRNR016570"/>
    </source>
</evidence>
<dbReference type="Pfam" id="PF03731">
    <property type="entry name" value="Ku_N"/>
    <property type="match status" value="1"/>
</dbReference>
<dbReference type="SUPFAM" id="SSF100939">
    <property type="entry name" value="SPOC domain-like"/>
    <property type="match status" value="1"/>
</dbReference>
<dbReference type="InterPro" id="IPR014893">
    <property type="entry name" value="Ku_PK_bind"/>
</dbReference>
<dbReference type="InterPro" id="IPR036465">
    <property type="entry name" value="vWFA_dom_sf"/>
</dbReference>
<comment type="caution">
    <text evidence="21">The sequence shown here is derived from an EMBL/GenBank/DDBJ whole genome shotgun (WGS) entry which is preliminary data.</text>
</comment>
<evidence type="ECO:0000256" key="12">
    <source>
        <dbReference type="ARBA" id="ARBA00022895"/>
    </source>
</evidence>
<dbReference type="GO" id="GO:0000781">
    <property type="term" value="C:chromosome, telomeric region"/>
    <property type="evidence" value="ECO:0007669"/>
    <property type="project" value="UniProtKB-SubCell"/>
</dbReference>
<evidence type="ECO:0000256" key="14">
    <source>
        <dbReference type="ARBA" id="ARBA00023172"/>
    </source>
</evidence>
<evidence type="ECO:0000256" key="16">
    <source>
        <dbReference type="ARBA" id="ARBA00023242"/>
    </source>
</evidence>
<comment type="catalytic activity">
    <reaction evidence="18 19">
        <text>ATP + H2O = ADP + phosphate + H(+)</text>
        <dbReference type="Rhea" id="RHEA:13065"/>
        <dbReference type="ChEBI" id="CHEBI:15377"/>
        <dbReference type="ChEBI" id="CHEBI:15378"/>
        <dbReference type="ChEBI" id="CHEBI:30616"/>
        <dbReference type="ChEBI" id="CHEBI:43474"/>
        <dbReference type="ChEBI" id="CHEBI:456216"/>
        <dbReference type="EC" id="3.6.4.12"/>
    </reaction>
</comment>
<evidence type="ECO:0000256" key="10">
    <source>
        <dbReference type="ARBA" id="ARBA00022806"/>
    </source>
</evidence>
<dbReference type="Gene3D" id="3.40.50.410">
    <property type="entry name" value="von Willebrand factor, type A domain"/>
    <property type="match status" value="1"/>
</dbReference>
<dbReference type="GO" id="GO:0016787">
    <property type="term" value="F:hydrolase activity"/>
    <property type="evidence" value="ECO:0007669"/>
    <property type="project" value="UniProtKB-KW"/>
</dbReference>
<organism evidence="21 22">
    <name type="scientific">Alectoria fallacina</name>
    <dbReference type="NCBI Taxonomy" id="1903189"/>
    <lineage>
        <taxon>Eukaryota</taxon>
        <taxon>Fungi</taxon>
        <taxon>Dikarya</taxon>
        <taxon>Ascomycota</taxon>
        <taxon>Pezizomycotina</taxon>
        <taxon>Lecanoromycetes</taxon>
        <taxon>OSLEUM clade</taxon>
        <taxon>Lecanoromycetidae</taxon>
        <taxon>Lecanorales</taxon>
        <taxon>Lecanorineae</taxon>
        <taxon>Parmeliaceae</taxon>
        <taxon>Alectoria</taxon>
    </lineage>
</organism>
<dbReference type="OrthoDB" id="30826at2759"/>
<name>A0A8H3FGQ7_9LECA</name>
<dbReference type="PANTHER" id="PTHR12604">
    <property type="entry name" value="KU AUTOANTIGEN DNA HELICASE"/>
    <property type="match status" value="1"/>
</dbReference>
<evidence type="ECO:0000313" key="21">
    <source>
        <dbReference type="EMBL" id="CAF9922442.1"/>
    </source>
</evidence>
<dbReference type="InterPro" id="IPR005161">
    <property type="entry name" value="Ku_N"/>
</dbReference>